<name>A0A3S2XXK8_9BURK</name>
<keyword evidence="3" id="KW-1185">Reference proteome</keyword>
<reference evidence="2 3" key="1">
    <citation type="submission" date="2019-01" db="EMBL/GenBank/DDBJ databases">
        <authorList>
            <person name="Chen W.-M."/>
        </authorList>
    </citation>
    <scope>NUCLEOTIDE SEQUENCE [LARGE SCALE GENOMIC DNA]</scope>
    <source>
        <strain evidence="2 3">CCP-18</strain>
    </source>
</reference>
<comment type="caution">
    <text evidence="2">The sequence shown here is derived from an EMBL/GenBank/DDBJ whole genome shotgun (WGS) entry which is preliminary data.</text>
</comment>
<feature type="transmembrane region" description="Helical" evidence="1">
    <location>
        <begin position="98"/>
        <end position="117"/>
    </location>
</feature>
<dbReference type="Pfam" id="PF10067">
    <property type="entry name" value="DUF2306"/>
    <property type="match status" value="1"/>
</dbReference>
<feature type="transmembrane region" description="Helical" evidence="1">
    <location>
        <begin position="226"/>
        <end position="251"/>
    </location>
</feature>
<feature type="transmembrane region" description="Helical" evidence="1">
    <location>
        <begin position="57"/>
        <end position="78"/>
    </location>
</feature>
<evidence type="ECO:0000256" key="1">
    <source>
        <dbReference type="SAM" id="Phobius"/>
    </source>
</evidence>
<feature type="transmembrane region" description="Helical" evidence="1">
    <location>
        <begin position="17"/>
        <end position="37"/>
    </location>
</feature>
<organism evidence="2 3">
    <name type="scientific">Inhella crocodyli</name>
    <dbReference type="NCBI Taxonomy" id="2499851"/>
    <lineage>
        <taxon>Bacteria</taxon>
        <taxon>Pseudomonadati</taxon>
        <taxon>Pseudomonadota</taxon>
        <taxon>Betaproteobacteria</taxon>
        <taxon>Burkholderiales</taxon>
        <taxon>Sphaerotilaceae</taxon>
        <taxon>Inhella</taxon>
    </lineage>
</organism>
<gene>
    <name evidence="2" type="ORF">EOD73_07595</name>
</gene>
<dbReference type="Proteomes" id="UP000288587">
    <property type="component" value="Unassembled WGS sequence"/>
</dbReference>
<protein>
    <submittedName>
        <fullName evidence="2">DUF2306 domain-containing protein</fullName>
    </submittedName>
</protein>
<keyword evidence="1" id="KW-1133">Transmembrane helix</keyword>
<keyword evidence="1" id="KW-0812">Transmembrane</keyword>
<dbReference type="InterPro" id="IPR018750">
    <property type="entry name" value="DUF2306_membrane"/>
</dbReference>
<keyword evidence="1" id="KW-0472">Membrane</keyword>
<feature type="transmembrane region" description="Helical" evidence="1">
    <location>
        <begin position="162"/>
        <end position="182"/>
    </location>
</feature>
<evidence type="ECO:0000313" key="2">
    <source>
        <dbReference type="EMBL" id="RVT88822.1"/>
    </source>
</evidence>
<dbReference type="RefSeq" id="WP_127682276.1">
    <property type="nucleotide sequence ID" value="NZ_SACM01000001.1"/>
</dbReference>
<sequence>MRTVAVPSPWLSRAATLWFLVAATGLAIFTAYIGLSYGRAALGGAPGEARWVLGDALGNGLLSAHLVAGLLLSALGVLQLVPALRRAAPAWHRWGGRLFMVGAVIASLSGFYLVWMRGTVGDASMHVAMSLNGVLIVVFAWRAWQHARARQFDQHRRWALRLFLAANGVWFFRVGLMLWLLIWQQPVGFDPKTFTGPFVTALSFGQFLLPLGVLELYLRTRGRGRLMALGLVLCSLATAVGIFGAVMGLWLPQL</sequence>
<dbReference type="AlphaFoldDB" id="A0A3S2XXK8"/>
<proteinExistence type="predicted"/>
<dbReference type="OrthoDB" id="8759010at2"/>
<feature type="transmembrane region" description="Helical" evidence="1">
    <location>
        <begin position="194"/>
        <end position="214"/>
    </location>
</feature>
<dbReference type="EMBL" id="SACM01000001">
    <property type="protein sequence ID" value="RVT88822.1"/>
    <property type="molecule type" value="Genomic_DNA"/>
</dbReference>
<evidence type="ECO:0000313" key="3">
    <source>
        <dbReference type="Proteomes" id="UP000288587"/>
    </source>
</evidence>
<feature type="transmembrane region" description="Helical" evidence="1">
    <location>
        <begin position="123"/>
        <end position="141"/>
    </location>
</feature>
<accession>A0A3S2XXK8</accession>